<evidence type="ECO:0000313" key="1">
    <source>
        <dbReference type="EMBL" id="PRP75345.1"/>
    </source>
</evidence>
<organism evidence="1 2">
    <name type="scientific">Planoprotostelium fungivorum</name>
    <dbReference type="NCBI Taxonomy" id="1890364"/>
    <lineage>
        <taxon>Eukaryota</taxon>
        <taxon>Amoebozoa</taxon>
        <taxon>Evosea</taxon>
        <taxon>Variosea</taxon>
        <taxon>Cavosteliida</taxon>
        <taxon>Cavosteliaceae</taxon>
        <taxon>Planoprotostelium</taxon>
    </lineage>
</organism>
<reference evidence="1 2" key="1">
    <citation type="journal article" date="2018" name="Genome Biol. Evol.">
        <title>Multiple Roots of Fruiting Body Formation in Amoebozoa.</title>
        <authorList>
            <person name="Hillmann F."/>
            <person name="Forbes G."/>
            <person name="Novohradska S."/>
            <person name="Ferling I."/>
            <person name="Riege K."/>
            <person name="Groth M."/>
            <person name="Westermann M."/>
            <person name="Marz M."/>
            <person name="Spaller T."/>
            <person name="Winckler T."/>
            <person name="Schaap P."/>
            <person name="Glockner G."/>
        </authorList>
    </citation>
    <scope>NUCLEOTIDE SEQUENCE [LARGE SCALE GENOMIC DNA]</scope>
    <source>
        <strain evidence="1 2">Jena</strain>
    </source>
</reference>
<dbReference type="InParanoid" id="A0A2P6MUF1"/>
<protein>
    <recommendedName>
        <fullName evidence="3">START domain-containing protein</fullName>
    </recommendedName>
</protein>
<sequence length="521" mass="59619">MVKPYSLTSSSSHHSDDSFTLESIVESQFKPIEDILTRQDDPTDEDTLIMSQRLYSRFSTSNERVVPLISWLVQRELEAGFNFGQKSLSSRTILLLLNSELTVRLLQTVLLTFQATNQVTEDPFLATSSFLDVLSSSIDDVPVNVRRYLHTFHHSVGTRIEDAEGVPFVAVYFFEQIIFPFLSSQDQKSVGSSSARSVVEYLSQVFQGSMIEPNGSQLRDTIHDWFDQVIDEDEITKYEKLIACSSAIEKSSVEEDQKFLEWINQLRGPVSEPEDAEREYMRQQLLEKINCKTWKMMMQKEKNHYRFYSRKEPGISSTAAKIQTRIYLPLREAVQQWSTRMWSPEDDDMIKYYKLEPQDNGDIRASAYFKLPSPFQNRVWCWNVSEKWTSHRVVRMGWNAPHPPVKGCVVGHVYLEGEVYEEVEEGVTDVTMILHVSSQGNMPAWVEKMSLSKQADKFRKLTEKINRTNILTSSAAQTCRSIGKSSSKVVYLSQGQTYSGSHDSSTGILVIQLRLGIVASL</sequence>
<dbReference type="InterPro" id="IPR023393">
    <property type="entry name" value="START-like_dom_sf"/>
</dbReference>
<gene>
    <name evidence="1" type="ORF">PROFUN_05656</name>
</gene>
<accession>A0A2P6MUF1</accession>
<dbReference type="Gene3D" id="3.30.530.20">
    <property type="match status" value="1"/>
</dbReference>
<evidence type="ECO:0008006" key="3">
    <source>
        <dbReference type="Google" id="ProtNLM"/>
    </source>
</evidence>
<evidence type="ECO:0000313" key="2">
    <source>
        <dbReference type="Proteomes" id="UP000241769"/>
    </source>
</evidence>
<dbReference type="Proteomes" id="UP000241769">
    <property type="component" value="Unassembled WGS sequence"/>
</dbReference>
<dbReference type="SUPFAM" id="SSF55961">
    <property type="entry name" value="Bet v1-like"/>
    <property type="match status" value="1"/>
</dbReference>
<keyword evidence="2" id="KW-1185">Reference proteome</keyword>
<dbReference type="EMBL" id="MDYQ01000395">
    <property type="protein sequence ID" value="PRP75345.1"/>
    <property type="molecule type" value="Genomic_DNA"/>
</dbReference>
<name>A0A2P6MUF1_9EUKA</name>
<comment type="caution">
    <text evidence="1">The sequence shown here is derived from an EMBL/GenBank/DDBJ whole genome shotgun (WGS) entry which is preliminary data.</text>
</comment>
<dbReference type="AlphaFoldDB" id="A0A2P6MUF1"/>
<proteinExistence type="predicted"/>